<evidence type="ECO:0000256" key="1">
    <source>
        <dbReference type="SAM" id="MobiDB-lite"/>
    </source>
</evidence>
<dbReference type="GO" id="GO:0008999">
    <property type="term" value="F:protein-N-terminal-alanine acetyltransferase activity"/>
    <property type="evidence" value="ECO:0007669"/>
    <property type="project" value="TreeGrafter"/>
</dbReference>
<feature type="domain" description="N-acetyltransferase" evidence="2">
    <location>
        <begin position="19"/>
        <end position="183"/>
    </location>
</feature>
<dbReference type="InterPro" id="IPR051908">
    <property type="entry name" value="Ribosomal_N-acetyltransferase"/>
</dbReference>
<protein>
    <submittedName>
        <fullName evidence="3">GNAT family N-acetyltransferase</fullName>
    </submittedName>
</protein>
<dbReference type="PANTHER" id="PTHR43441">
    <property type="entry name" value="RIBOSOMAL-PROTEIN-SERINE ACETYLTRANSFERASE"/>
    <property type="match status" value="1"/>
</dbReference>
<dbReference type="SUPFAM" id="SSF55729">
    <property type="entry name" value="Acyl-CoA N-acyltransferases (Nat)"/>
    <property type="match status" value="1"/>
</dbReference>
<sequence length="218" mass="24510">MTGNIQHPWLSLRLETERLILRPVQTDDTAAVFAMGSDPEVTRYGSELPWTDTAQADARIARSINAVTCGEYLPLVMERREDGAVIGECGLYQWSLQNRRAELGYRMNNAFWGKAYMREALTALLDWAFGREGLHRIEADTDPGNVRSIHLLNMLGFTQEGLLRERWIVGDQIFDTAMFGLLAQDWTETRRNHASAKSLPGKAGETDRSAEHRTGGGQ</sequence>
<comment type="caution">
    <text evidence="3">The sequence shown here is derived from an EMBL/GenBank/DDBJ whole genome shotgun (WGS) entry which is preliminary data.</text>
</comment>
<organism evidence="3 4">
    <name type="scientific">Undibacterium luofuense</name>
    <dbReference type="NCBI Taxonomy" id="2828733"/>
    <lineage>
        <taxon>Bacteria</taxon>
        <taxon>Pseudomonadati</taxon>
        <taxon>Pseudomonadota</taxon>
        <taxon>Betaproteobacteria</taxon>
        <taxon>Burkholderiales</taxon>
        <taxon>Oxalobacteraceae</taxon>
        <taxon>Undibacterium</taxon>
    </lineage>
</organism>
<dbReference type="Pfam" id="PF13302">
    <property type="entry name" value="Acetyltransf_3"/>
    <property type="match status" value="1"/>
</dbReference>
<dbReference type="Proteomes" id="UP000680067">
    <property type="component" value="Unassembled WGS sequence"/>
</dbReference>
<dbReference type="Gene3D" id="3.40.630.30">
    <property type="match status" value="1"/>
</dbReference>
<dbReference type="EMBL" id="JAGSPN010000001">
    <property type="protein sequence ID" value="MBR7780530.1"/>
    <property type="molecule type" value="Genomic_DNA"/>
</dbReference>
<gene>
    <name evidence="3" type="ORF">KDM89_00125</name>
</gene>
<dbReference type="AlphaFoldDB" id="A0A941DIJ6"/>
<accession>A0A941DIJ6</accession>
<dbReference type="InterPro" id="IPR016181">
    <property type="entry name" value="Acyl_CoA_acyltransferase"/>
</dbReference>
<dbReference type="PANTHER" id="PTHR43441:SF11">
    <property type="entry name" value="RIBOSOMAL-PROTEIN-SERINE ACETYLTRANSFERASE"/>
    <property type="match status" value="1"/>
</dbReference>
<dbReference type="RefSeq" id="WP_212685938.1">
    <property type="nucleotide sequence ID" value="NZ_JAGSPN010000001.1"/>
</dbReference>
<dbReference type="InterPro" id="IPR000182">
    <property type="entry name" value="GNAT_dom"/>
</dbReference>
<dbReference type="GO" id="GO:0005737">
    <property type="term" value="C:cytoplasm"/>
    <property type="evidence" value="ECO:0007669"/>
    <property type="project" value="TreeGrafter"/>
</dbReference>
<feature type="compositionally biased region" description="Basic and acidic residues" evidence="1">
    <location>
        <begin position="204"/>
        <end position="218"/>
    </location>
</feature>
<feature type="region of interest" description="Disordered" evidence="1">
    <location>
        <begin position="192"/>
        <end position="218"/>
    </location>
</feature>
<name>A0A941DIJ6_9BURK</name>
<evidence type="ECO:0000313" key="4">
    <source>
        <dbReference type="Proteomes" id="UP000680067"/>
    </source>
</evidence>
<dbReference type="PROSITE" id="PS51186">
    <property type="entry name" value="GNAT"/>
    <property type="match status" value="1"/>
</dbReference>
<keyword evidence="4" id="KW-1185">Reference proteome</keyword>
<evidence type="ECO:0000313" key="3">
    <source>
        <dbReference type="EMBL" id="MBR7780530.1"/>
    </source>
</evidence>
<evidence type="ECO:0000259" key="2">
    <source>
        <dbReference type="PROSITE" id="PS51186"/>
    </source>
</evidence>
<dbReference type="GO" id="GO:1990189">
    <property type="term" value="F:protein N-terminal-serine acetyltransferase activity"/>
    <property type="evidence" value="ECO:0007669"/>
    <property type="project" value="TreeGrafter"/>
</dbReference>
<reference evidence="3" key="1">
    <citation type="submission" date="2021-04" db="EMBL/GenBank/DDBJ databases">
        <title>novel species isolated from subtropical streams in China.</title>
        <authorList>
            <person name="Lu H."/>
        </authorList>
    </citation>
    <scope>NUCLEOTIDE SEQUENCE</scope>
    <source>
        <strain evidence="3">LFS511W</strain>
    </source>
</reference>
<proteinExistence type="predicted"/>